<dbReference type="GO" id="GO:0016301">
    <property type="term" value="F:kinase activity"/>
    <property type="evidence" value="ECO:0007669"/>
    <property type="project" value="UniProtKB-KW"/>
</dbReference>
<sequence>VQPRRRQTQGLLRAGQPGAEPAGLRLPADPARAGQGRAVRRRRADRPDRRGRPRPGLLHRPADQPPDERPPDGAVHLDRHAPAGQRPPGDGRHPVLRVRPAGPQGRGPHPDHGQAGREPDRAGRGRPGRVDRSARGPGAGVLRHPGRPPERQPGADQVDQEPQAPEPGVRLAGRREREAGQRLRQHPRRGPVHHRQAAQERQRRPGGQHHRRREGQERDHGRRHDHDGRHDDQGGRDPEGPRGAGHLHRRDARGVRPAGAGAEPARRQPVHQAGRDGHDPDRRPAGRDQGQGGDAQRGRPARRGDPPHPPQRVGQRPVPQGRERREGL</sequence>
<feature type="compositionally biased region" description="Low complexity" evidence="1">
    <location>
        <begin position="311"/>
        <end position="320"/>
    </location>
</feature>
<feature type="compositionally biased region" description="Basic and acidic residues" evidence="1">
    <location>
        <begin position="273"/>
        <end position="286"/>
    </location>
</feature>
<keyword evidence="2" id="KW-0418">Kinase</keyword>
<feature type="non-terminal residue" evidence="2">
    <location>
        <position position="1"/>
    </location>
</feature>
<dbReference type="AlphaFoldDB" id="A0A6J4NQ30"/>
<feature type="compositionally biased region" description="Basic residues" evidence="1">
    <location>
        <begin position="183"/>
        <end position="196"/>
    </location>
</feature>
<feature type="compositionally biased region" description="Basic residues" evidence="1">
    <location>
        <begin position="204"/>
        <end position="213"/>
    </location>
</feature>
<name>A0A6J4NQ30_9BACT</name>
<organism evidence="2">
    <name type="scientific">uncultured Phycisphaerae bacterium</name>
    <dbReference type="NCBI Taxonomy" id="904963"/>
    <lineage>
        <taxon>Bacteria</taxon>
        <taxon>Pseudomonadati</taxon>
        <taxon>Planctomycetota</taxon>
        <taxon>Phycisphaerae</taxon>
        <taxon>environmental samples</taxon>
    </lineage>
</organism>
<dbReference type="EC" id="2.7.6.1" evidence="2"/>
<feature type="compositionally biased region" description="Basic and acidic residues" evidence="1">
    <location>
        <begin position="60"/>
        <end position="81"/>
    </location>
</feature>
<dbReference type="EMBL" id="CADCUQ010000271">
    <property type="protein sequence ID" value="CAA9390603.1"/>
    <property type="molecule type" value="Genomic_DNA"/>
</dbReference>
<feature type="compositionally biased region" description="Basic and acidic residues" evidence="1">
    <location>
        <begin position="108"/>
        <end position="134"/>
    </location>
</feature>
<feature type="non-terminal residue" evidence="2">
    <location>
        <position position="328"/>
    </location>
</feature>
<gene>
    <name evidence="2" type="ORF">AVDCRST_MAG64-1171</name>
</gene>
<protein>
    <submittedName>
        <fullName evidence="2">Ribose-phosphate pyrophosphokinase</fullName>
        <ecNumber evidence="2">2.7.6.1</ecNumber>
    </submittedName>
</protein>
<keyword evidence="2" id="KW-0808">Transferase</keyword>
<evidence type="ECO:0000313" key="2">
    <source>
        <dbReference type="EMBL" id="CAA9390603.1"/>
    </source>
</evidence>
<evidence type="ECO:0000256" key="1">
    <source>
        <dbReference type="SAM" id="MobiDB-lite"/>
    </source>
</evidence>
<reference evidence="2" key="1">
    <citation type="submission" date="2020-02" db="EMBL/GenBank/DDBJ databases">
        <authorList>
            <person name="Meier V. D."/>
        </authorList>
    </citation>
    <scope>NUCLEOTIDE SEQUENCE</scope>
    <source>
        <strain evidence="2">AVDCRST_MAG64</strain>
    </source>
</reference>
<feature type="region of interest" description="Disordered" evidence="1">
    <location>
        <begin position="1"/>
        <end position="328"/>
    </location>
</feature>
<accession>A0A6J4NQ30</accession>
<proteinExistence type="predicted"/>
<feature type="compositionally biased region" description="Basic and acidic residues" evidence="1">
    <location>
        <begin position="214"/>
        <end position="240"/>
    </location>
</feature>
<dbReference type="GO" id="GO:0004749">
    <property type="term" value="F:ribose phosphate diphosphokinase activity"/>
    <property type="evidence" value="ECO:0007669"/>
    <property type="project" value="UniProtKB-EC"/>
</dbReference>